<dbReference type="EMBL" id="BGZK01001449">
    <property type="protein sequence ID" value="GBP80170.1"/>
    <property type="molecule type" value="Genomic_DNA"/>
</dbReference>
<protein>
    <submittedName>
        <fullName evidence="1">Uncharacterized protein</fullName>
    </submittedName>
</protein>
<dbReference type="AlphaFoldDB" id="A0A4C1YY39"/>
<keyword evidence="2" id="KW-1185">Reference proteome</keyword>
<comment type="caution">
    <text evidence="1">The sequence shown here is derived from an EMBL/GenBank/DDBJ whole genome shotgun (WGS) entry which is preliminary data.</text>
</comment>
<reference evidence="1 2" key="1">
    <citation type="journal article" date="2019" name="Commun. Biol.">
        <title>The bagworm genome reveals a unique fibroin gene that provides high tensile strength.</title>
        <authorList>
            <person name="Kono N."/>
            <person name="Nakamura H."/>
            <person name="Ohtoshi R."/>
            <person name="Tomita M."/>
            <person name="Numata K."/>
            <person name="Arakawa K."/>
        </authorList>
    </citation>
    <scope>NUCLEOTIDE SEQUENCE [LARGE SCALE GENOMIC DNA]</scope>
</reference>
<organism evidence="1 2">
    <name type="scientific">Eumeta variegata</name>
    <name type="common">Bagworm moth</name>
    <name type="synonym">Eumeta japonica</name>
    <dbReference type="NCBI Taxonomy" id="151549"/>
    <lineage>
        <taxon>Eukaryota</taxon>
        <taxon>Metazoa</taxon>
        <taxon>Ecdysozoa</taxon>
        <taxon>Arthropoda</taxon>
        <taxon>Hexapoda</taxon>
        <taxon>Insecta</taxon>
        <taxon>Pterygota</taxon>
        <taxon>Neoptera</taxon>
        <taxon>Endopterygota</taxon>
        <taxon>Lepidoptera</taxon>
        <taxon>Glossata</taxon>
        <taxon>Ditrysia</taxon>
        <taxon>Tineoidea</taxon>
        <taxon>Psychidae</taxon>
        <taxon>Oiketicinae</taxon>
        <taxon>Eumeta</taxon>
    </lineage>
</organism>
<gene>
    <name evidence="1" type="ORF">EVAR_97364_1</name>
</gene>
<proteinExistence type="predicted"/>
<evidence type="ECO:0000313" key="2">
    <source>
        <dbReference type="Proteomes" id="UP000299102"/>
    </source>
</evidence>
<name>A0A4C1YY39_EUMVA</name>
<accession>A0A4C1YY39</accession>
<sequence>MSVIRIESKNGAEIEDGDWGRMRVWDQKCDREEIENEVGIENDNVHAGAAAGINYMVKLPTRKCKTFCLRPFGARPSAVADVMTPPSAHWEADNRVLRSRRPYCTQKY</sequence>
<evidence type="ECO:0000313" key="1">
    <source>
        <dbReference type="EMBL" id="GBP80170.1"/>
    </source>
</evidence>
<dbReference type="Proteomes" id="UP000299102">
    <property type="component" value="Unassembled WGS sequence"/>
</dbReference>